<protein>
    <submittedName>
        <fullName evidence="2">Uncharacterized protein</fullName>
    </submittedName>
</protein>
<sequence>METDRENTQTKQGGQGLQDDDTNIVTMERNQSASDQMAKAAGQLKAALSGAPQQQKRKRCDEIGPHDLPSTKIQKRSGPYSEATRGKSETNASEESDVDTNTTASSDQRLNLSIIADDIIPERRGIAWTRPKAEDITRETHSLHNEIVCMSAEPLGPDLDIALQLAAINASAKERKEIMAPFMENLQKEPCLRRFVVRHVIDEEERSTLETRATEVNMMIAIHKATGRIPQGRNDVLGKLVEHKAREAAWSATAHFLNGRASYPWQSERLVKLYDTLYTFEKQDGNALKRVQDARILNGV</sequence>
<dbReference type="Proteomes" id="UP000434172">
    <property type="component" value="Unassembled WGS sequence"/>
</dbReference>
<gene>
    <name evidence="2" type="ORF">GQ607_014503</name>
</gene>
<dbReference type="OrthoDB" id="4835290at2759"/>
<evidence type="ECO:0000313" key="3">
    <source>
        <dbReference type="Proteomes" id="UP000434172"/>
    </source>
</evidence>
<dbReference type="EMBL" id="WOWK01000113">
    <property type="protein sequence ID" value="KAF0318266.1"/>
    <property type="molecule type" value="Genomic_DNA"/>
</dbReference>
<evidence type="ECO:0000313" key="2">
    <source>
        <dbReference type="EMBL" id="KAF0318266.1"/>
    </source>
</evidence>
<feature type="region of interest" description="Disordered" evidence="1">
    <location>
        <begin position="1"/>
        <end position="105"/>
    </location>
</feature>
<name>A0A8H3ZLN5_9PEZI</name>
<reference evidence="2 3" key="1">
    <citation type="submission" date="2019-12" db="EMBL/GenBank/DDBJ databases">
        <title>A genome sequence resource for the geographically widespread anthracnose pathogen Colletotrichum asianum.</title>
        <authorList>
            <person name="Meng Y."/>
        </authorList>
    </citation>
    <scope>NUCLEOTIDE SEQUENCE [LARGE SCALE GENOMIC DNA]</scope>
    <source>
        <strain evidence="2 3">ICMP 18580</strain>
    </source>
</reference>
<proteinExistence type="predicted"/>
<evidence type="ECO:0000256" key="1">
    <source>
        <dbReference type="SAM" id="MobiDB-lite"/>
    </source>
</evidence>
<keyword evidence="3" id="KW-1185">Reference proteome</keyword>
<comment type="caution">
    <text evidence="2">The sequence shown here is derived from an EMBL/GenBank/DDBJ whole genome shotgun (WGS) entry which is preliminary data.</text>
</comment>
<accession>A0A8H3ZLN5</accession>
<feature type="compositionally biased region" description="Polar residues" evidence="1">
    <location>
        <begin position="23"/>
        <end position="35"/>
    </location>
</feature>
<organism evidence="2 3">
    <name type="scientific">Colletotrichum asianum</name>
    <dbReference type="NCBI Taxonomy" id="702518"/>
    <lineage>
        <taxon>Eukaryota</taxon>
        <taxon>Fungi</taxon>
        <taxon>Dikarya</taxon>
        <taxon>Ascomycota</taxon>
        <taxon>Pezizomycotina</taxon>
        <taxon>Sordariomycetes</taxon>
        <taxon>Hypocreomycetidae</taxon>
        <taxon>Glomerellales</taxon>
        <taxon>Glomerellaceae</taxon>
        <taxon>Colletotrichum</taxon>
        <taxon>Colletotrichum gloeosporioides species complex</taxon>
    </lineage>
</organism>
<dbReference type="AlphaFoldDB" id="A0A8H3ZLN5"/>